<evidence type="ECO:0000313" key="1">
    <source>
        <dbReference type="EMBL" id="KAB4455888.1"/>
    </source>
</evidence>
<accession>A0A139JTD3</accession>
<dbReference type="Proteomes" id="UP000460317">
    <property type="component" value="Unassembled WGS sequence"/>
</dbReference>
<proteinExistence type="predicted"/>
<organism evidence="1 2">
    <name type="scientific">Bacteroides thetaiotaomicron</name>
    <dbReference type="NCBI Taxonomy" id="818"/>
    <lineage>
        <taxon>Bacteria</taxon>
        <taxon>Pseudomonadati</taxon>
        <taxon>Bacteroidota</taxon>
        <taxon>Bacteroidia</taxon>
        <taxon>Bacteroidales</taxon>
        <taxon>Bacteroidaceae</taxon>
        <taxon>Bacteroides</taxon>
    </lineage>
</organism>
<name>A0A139JTD3_BACT4</name>
<dbReference type="EMBL" id="WCSB01000001">
    <property type="protein sequence ID" value="KAB4455888.1"/>
    <property type="molecule type" value="Genomic_DNA"/>
</dbReference>
<dbReference type="RefSeq" id="WP_081109862.1">
    <property type="nucleotide sequence ID" value="NZ_DAWECT010000046.1"/>
</dbReference>
<sequence length="291" mass="32524">MRMRQKVSISRLPIRLGIFLLLYFVPQLLSAQENNDSTHILRNGASITPDDVLKQANINLFPEKSTTYSLYSPGQLEHIPRFSLKRDISLPYQTNPSLLFRGDYSTGGVLHQFDHGALFGSGSQTSMAGIGRFNSASLGYQHIFNEQFELQVRANALKVNMSHITGQAFSTSGAFLYHPSDRVTLKVFGSYDIGNSYGMSTHNYGATMSVDMSDRFGMEMGVQRYYDAMSGRWETVPVMIPYYHFDKFTLGLDVGGIIYEILRNAVFDKNRGIGGPSGPTIGPPRMHIPIR</sequence>
<reference evidence="1 2" key="1">
    <citation type="journal article" date="2019" name="Nat. Med.">
        <title>A library of human gut bacterial isolates paired with longitudinal multiomics data enables mechanistic microbiome research.</title>
        <authorList>
            <person name="Poyet M."/>
            <person name="Groussin M."/>
            <person name="Gibbons S.M."/>
            <person name="Avila-Pacheco J."/>
            <person name="Jiang X."/>
            <person name="Kearney S.M."/>
            <person name="Perrotta A.R."/>
            <person name="Berdy B."/>
            <person name="Zhao S."/>
            <person name="Lieberman T.D."/>
            <person name="Swanson P.K."/>
            <person name="Smith M."/>
            <person name="Roesemann S."/>
            <person name="Alexander J.E."/>
            <person name="Rich S.A."/>
            <person name="Livny J."/>
            <person name="Vlamakis H."/>
            <person name="Clish C."/>
            <person name="Bullock K."/>
            <person name="Deik A."/>
            <person name="Scott J."/>
            <person name="Pierce K.A."/>
            <person name="Xavier R.J."/>
            <person name="Alm E.J."/>
        </authorList>
    </citation>
    <scope>NUCLEOTIDE SEQUENCE [LARGE SCALE GENOMIC DNA]</scope>
    <source>
        <strain evidence="1 2">BIOML-A165</strain>
    </source>
</reference>
<dbReference type="AlphaFoldDB" id="A0A139JTD3"/>
<comment type="caution">
    <text evidence="1">The sequence shown here is derived from an EMBL/GenBank/DDBJ whole genome shotgun (WGS) entry which is preliminary data.</text>
</comment>
<gene>
    <name evidence="1" type="ORF">GAN93_02625</name>
</gene>
<evidence type="ECO:0000313" key="2">
    <source>
        <dbReference type="Proteomes" id="UP000460317"/>
    </source>
</evidence>
<protein>
    <submittedName>
        <fullName evidence="1">Uncharacterized protein</fullName>
    </submittedName>
</protein>